<dbReference type="KEGG" id="pko:PKOR_16690"/>
<dbReference type="Proteomes" id="UP000033109">
    <property type="component" value="Chromosome"/>
</dbReference>
<dbReference type="AlphaFoldDB" id="A0A0E3ZFL8"/>
<reference evidence="2 3" key="1">
    <citation type="journal article" date="2015" name="Sci. Rep.">
        <title>Unraveling adaptation of Pontibacter korlensis to radiation and infertility in desert through complete genome and comparative transcriptomic analysis.</title>
        <authorList>
            <person name="Dai J."/>
            <person name="Dai W."/>
            <person name="Qiu C."/>
            <person name="Yang Z."/>
            <person name="Zhang Y."/>
            <person name="Zhou M."/>
            <person name="Zhang L."/>
            <person name="Fang C."/>
            <person name="Gao Q."/>
            <person name="Yang Q."/>
            <person name="Li X."/>
            <person name="Wang Z."/>
            <person name="Wang Z."/>
            <person name="Jia Z."/>
            <person name="Chen X."/>
        </authorList>
    </citation>
    <scope>NUCLEOTIDE SEQUENCE [LARGE SCALE GENOMIC DNA]</scope>
    <source>
        <strain evidence="2 3">X14-1T</strain>
    </source>
</reference>
<dbReference type="PANTHER" id="PTHR10357:SF219">
    <property type="entry name" value="MALTOSE ALPHA-D-GLUCOSYLTRANSFERASE"/>
    <property type="match status" value="1"/>
</dbReference>
<evidence type="ECO:0000259" key="1">
    <source>
        <dbReference type="SMART" id="SM00642"/>
    </source>
</evidence>
<dbReference type="InterPro" id="IPR045857">
    <property type="entry name" value="O16G_dom_2"/>
</dbReference>
<protein>
    <submittedName>
        <fullName evidence="2">Trehalose synthase</fullName>
    </submittedName>
</protein>
<dbReference type="RefSeq" id="WP_046312245.1">
    <property type="nucleotide sequence ID" value="NZ_CBCSCY010000006.1"/>
</dbReference>
<dbReference type="STRING" id="400092.PKOR_16690"/>
<dbReference type="SUPFAM" id="SSF51445">
    <property type="entry name" value="(Trans)glycosidases"/>
    <property type="match status" value="1"/>
</dbReference>
<sequence>MIEELWYKNAVIYSLDLETFMDYNGDGVGDFEGLTRRLDYLHAMGVDTVWLAPFQPTPNKDNGYDIKDYYGVDPRHGSSGNFVEFMHQANKRGIKVIIDLVVNHTSVDHPWFQNARTGKDAKYHDWYIWSEERPEDWDEGMVFPGVQKSTWTYDKKAKAYYYHRFYNFQPDLNMANPEVREEICRIMGFWLELGVAGFRVDAVPFLLEVTTTGPKEDKLNFKYLRELRRFLQWRRGDAIFLGEANVLPKDTKKYFGEEGEGIHLMFNFYVNQYMFYALATGDIEPLKEALEATRINFPTSHWANFLRNHDELDLGRLTDEQRQKVFARFGPDENMQLYGRGIRRRLSTMLGNRQQSELAYSLMFSLPGAPVIRYGDEIGMGDDLSLKERDAVRTPMQWTAEKHAGFSAADKLIHPVIDEGPYSYQHVNVDSQRRTPDSLLNWMTTLVRLRHECTEIGWGDWEILETNNAQILCMYYSWQGSSLLIFHNFAEKASEVILDLKDKQINKLIDLMRQEESVANGKGRHHITLDAYGYRWFRAEGITHLMQKG</sequence>
<accession>A0A0E3ZFL8</accession>
<dbReference type="InterPro" id="IPR054049">
    <property type="entry name" value="SupH-like_C"/>
</dbReference>
<dbReference type="GO" id="GO:0005975">
    <property type="term" value="P:carbohydrate metabolic process"/>
    <property type="evidence" value="ECO:0007669"/>
    <property type="project" value="InterPro"/>
</dbReference>
<dbReference type="HOGENOM" id="CLU_006462_2_1_10"/>
<dbReference type="Gene3D" id="2.60.40.1180">
    <property type="entry name" value="Golgi alpha-mannosidase II"/>
    <property type="match status" value="1"/>
</dbReference>
<dbReference type="OrthoDB" id="9806009at2"/>
<dbReference type="SMR" id="A0A0E3ZFL8"/>
<dbReference type="Pfam" id="PF22157">
    <property type="entry name" value="SupH-like_C"/>
    <property type="match status" value="1"/>
</dbReference>
<dbReference type="EMBL" id="CP009621">
    <property type="protein sequence ID" value="AKD04425.1"/>
    <property type="molecule type" value="Genomic_DNA"/>
</dbReference>
<dbReference type="CDD" id="cd11334">
    <property type="entry name" value="AmyAc_TreS"/>
    <property type="match status" value="1"/>
</dbReference>
<dbReference type="InterPro" id="IPR006047">
    <property type="entry name" value="GH13_cat_dom"/>
</dbReference>
<feature type="domain" description="Glycosyl hydrolase family 13 catalytic" evidence="1">
    <location>
        <begin position="14"/>
        <end position="413"/>
    </location>
</feature>
<dbReference type="Gene3D" id="3.20.20.80">
    <property type="entry name" value="Glycosidases"/>
    <property type="match status" value="1"/>
</dbReference>
<dbReference type="PATRIC" id="fig|400092.3.peg.3660"/>
<evidence type="ECO:0000313" key="2">
    <source>
        <dbReference type="EMBL" id="AKD04425.1"/>
    </source>
</evidence>
<dbReference type="Pfam" id="PF00128">
    <property type="entry name" value="Alpha-amylase"/>
    <property type="match status" value="2"/>
</dbReference>
<dbReference type="InterPro" id="IPR017853">
    <property type="entry name" value="GH"/>
</dbReference>
<keyword evidence="3" id="KW-1185">Reference proteome</keyword>
<gene>
    <name evidence="2" type="ORF">PKOR_16690</name>
</gene>
<dbReference type="SUPFAM" id="SSF51011">
    <property type="entry name" value="Glycosyl hydrolase domain"/>
    <property type="match status" value="1"/>
</dbReference>
<dbReference type="PANTHER" id="PTHR10357">
    <property type="entry name" value="ALPHA-AMYLASE FAMILY MEMBER"/>
    <property type="match status" value="1"/>
</dbReference>
<name>A0A0E3ZFL8_9BACT</name>
<dbReference type="SMART" id="SM00642">
    <property type="entry name" value="Aamy"/>
    <property type="match status" value="1"/>
</dbReference>
<dbReference type="Gene3D" id="3.90.400.10">
    <property type="entry name" value="Oligo-1,6-glucosidase, Domain 2"/>
    <property type="match status" value="1"/>
</dbReference>
<organism evidence="2 3">
    <name type="scientific">Pontibacter korlensis</name>
    <dbReference type="NCBI Taxonomy" id="400092"/>
    <lineage>
        <taxon>Bacteria</taxon>
        <taxon>Pseudomonadati</taxon>
        <taxon>Bacteroidota</taxon>
        <taxon>Cytophagia</taxon>
        <taxon>Cytophagales</taxon>
        <taxon>Hymenobacteraceae</taxon>
        <taxon>Pontibacter</taxon>
    </lineage>
</organism>
<evidence type="ECO:0000313" key="3">
    <source>
        <dbReference type="Proteomes" id="UP000033109"/>
    </source>
</evidence>
<dbReference type="InterPro" id="IPR013780">
    <property type="entry name" value="Glyco_hydro_b"/>
</dbReference>
<proteinExistence type="predicted"/>